<dbReference type="CDD" id="cd00293">
    <property type="entry name" value="USP-like"/>
    <property type="match status" value="2"/>
</dbReference>
<evidence type="ECO:0000313" key="4">
    <source>
        <dbReference type="Proteomes" id="UP000005801"/>
    </source>
</evidence>
<dbReference type="Pfam" id="PF00582">
    <property type="entry name" value="Usp"/>
    <property type="match status" value="2"/>
</dbReference>
<gene>
    <name evidence="3" type="ORF">PPSIR1_31273</name>
</gene>
<dbReference type="eggNOG" id="COG0589">
    <property type="taxonomic scope" value="Bacteria"/>
</dbReference>
<keyword evidence="4" id="KW-1185">Reference proteome</keyword>
<dbReference type="SUPFAM" id="SSF52402">
    <property type="entry name" value="Adenine nucleotide alpha hydrolases-like"/>
    <property type="match status" value="2"/>
</dbReference>
<dbReference type="AlphaFoldDB" id="A6GDB7"/>
<dbReference type="EMBL" id="ABCS01000072">
    <property type="protein sequence ID" value="EDM76108.1"/>
    <property type="molecule type" value="Genomic_DNA"/>
</dbReference>
<dbReference type="STRING" id="391625.PPSIR1_31273"/>
<dbReference type="InterPro" id="IPR006016">
    <property type="entry name" value="UspA"/>
</dbReference>
<reference evidence="3 4" key="1">
    <citation type="submission" date="2007-06" db="EMBL/GenBank/DDBJ databases">
        <authorList>
            <person name="Shimkets L."/>
            <person name="Ferriera S."/>
            <person name="Johnson J."/>
            <person name="Kravitz S."/>
            <person name="Beeson K."/>
            <person name="Sutton G."/>
            <person name="Rogers Y.-H."/>
            <person name="Friedman R."/>
            <person name="Frazier M."/>
            <person name="Venter J.C."/>
        </authorList>
    </citation>
    <scope>NUCLEOTIDE SEQUENCE [LARGE SCALE GENOMIC DNA]</scope>
    <source>
        <strain evidence="3 4">SIR-1</strain>
    </source>
</reference>
<organism evidence="3 4">
    <name type="scientific">Plesiocystis pacifica SIR-1</name>
    <dbReference type="NCBI Taxonomy" id="391625"/>
    <lineage>
        <taxon>Bacteria</taxon>
        <taxon>Pseudomonadati</taxon>
        <taxon>Myxococcota</taxon>
        <taxon>Polyangia</taxon>
        <taxon>Nannocystales</taxon>
        <taxon>Nannocystaceae</taxon>
        <taxon>Plesiocystis</taxon>
    </lineage>
</organism>
<comment type="caution">
    <text evidence="3">The sequence shown here is derived from an EMBL/GenBank/DDBJ whole genome shotgun (WGS) entry which is preliminary data.</text>
</comment>
<dbReference type="Gene3D" id="3.40.50.620">
    <property type="entry name" value="HUPs"/>
    <property type="match status" value="2"/>
</dbReference>
<dbReference type="RefSeq" id="WP_006974707.1">
    <property type="nucleotide sequence ID" value="NZ_ABCS01000072.1"/>
</dbReference>
<accession>A6GDB7</accession>
<dbReference type="InterPro" id="IPR014729">
    <property type="entry name" value="Rossmann-like_a/b/a_fold"/>
</dbReference>
<dbReference type="PANTHER" id="PTHR46268">
    <property type="entry name" value="STRESS RESPONSE PROTEIN NHAX"/>
    <property type="match status" value="1"/>
</dbReference>
<protein>
    <submittedName>
        <fullName evidence="3">UspA</fullName>
    </submittedName>
</protein>
<feature type="domain" description="UspA" evidence="2">
    <location>
        <begin position="161"/>
        <end position="295"/>
    </location>
</feature>
<evidence type="ECO:0000313" key="3">
    <source>
        <dbReference type="EMBL" id="EDM76108.1"/>
    </source>
</evidence>
<sequence>MAMAKDQDMRVGVGVELDEQHIGAVRFVAAMGAVGTVVGLHVIPAPDFFEPVLETGELATIRGQVARNVTRLLGGAGIAEAAQQVEVVEAQTIEDGLSGAAEQLKLDLLVIGRRAKRGADPLVRLGEVTRRVLRRLPVPLVTVPPEFGDRSAGDPGLGAGPIILATDLSEHCEAAVDLAKALSARLSRPLLLAYGTDAFSWGVSYLSPETRARLEAEVRAGADAKLQSWAEARGLGDAEHHVFTGDPVKGVLQLVAERDPAVLVTGSRGLGPLQRAIGASVSTELAASAPVPVAVTG</sequence>
<dbReference type="Proteomes" id="UP000005801">
    <property type="component" value="Unassembled WGS sequence"/>
</dbReference>
<proteinExistence type="inferred from homology"/>
<feature type="domain" description="UspA" evidence="2">
    <location>
        <begin position="10"/>
        <end position="144"/>
    </location>
</feature>
<comment type="similarity">
    <text evidence="1">Belongs to the universal stress protein A family.</text>
</comment>
<evidence type="ECO:0000256" key="1">
    <source>
        <dbReference type="ARBA" id="ARBA00008791"/>
    </source>
</evidence>
<dbReference type="PANTHER" id="PTHR46268:SF6">
    <property type="entry name" value="UNIVERSAL STRESS PROTEIN UP12"/>
    <property type="match status" value="1"/>
</dbReference>
<name>A6GDB7_9BACT</name>
<evidence type="ECO:0000259" key="2">
    <source>
        <dbReference type="Pfam" id="PF00582"/>
    </source>
</evidence>